<evidence type="ECO:0000313" key="4">
    <source>
        <dbReference type="Proteomes" id="UP000039865"/>
    </source>
</evidence>
<dbReference type="SUPFAM" id="SSF57845">
    <property type="entry name" value="B-box zinc-binding domain"/>
    <property type="match status" value="1"/>
</dbReference>
<dbReference type="InterPro" id="IPR006571">
    <property type="entry name" value="TLDc_dom"/>
</dbReference>
<feature type="domain" description="RING-type" evidence="2">
    <location>
        <begin position="68"/>
        <end position="138"/>
    </location>
</feature>
<dbReference type="AlphaFoldDB" id="A0A078A1H1"/>
<protein>
    <submittedName>
        <fullName evidence="3">B-box zinc finger family protein</fullName>
    </submittedName>
</protein>
<organism evidence="3 4">
    <name type="scientific">Stylonychia lemnae</name>
    <name type="common">Ciliate</name>
    <dbReference type="NCBI Taxonomy" id="5949"/>
    <lineage>
        <taxon>Eukaryota</taxon>
        <taxon>Sar</taxon>
        <taxon>Alveolata</taxon>
        <taxon>Ciliophora</taxon>
        <taxon>Intramacronucleata</taxon>
        <taxon>Spirotrichea</taxon>
        <taxon>Stichotrichia</taxon>
        <taxon>Sporadotrichida</taxon>
        <taxon>Oxytrichidae</taxon>
        <taxon>Stylonychinae</taxon>
        <taxon>Stylonychia</taxon>
    </lineage>
</organism>
<dbReference type="EMBL" id="CCKQ01004799">
    <property type="protein sequence ID" value="CDW75950.1"/>
    <property type="molecule type" value="Genomic_DNA"/>
</dbReference>
<dbReference type="OrthoDB" id="283531at2759"/>
<feature type="region of interest" description="Disordered" evidence="1">
    <location>
        <begin position="406"/>
        <end position="444"/>
    </location>
</feature>
<feature type="region of interest" description="Disordered" evidence="1">
    <location>
        <begin position="1"/>
        <end position="36"/>
    </location>
</feature>
<sequence length="593" mass="68708">MTDGNTPSNKGGQSTKSKSKSKYTSKFEQKNKIQQSMTRSFRQKLGLYTAHLDPKNATKFENLPIGNCPYCLKQRVFMVDFDCGHSYCSKCALNLVKITKIKKGFKDIREYDEERIKKMEKYQESLKSNYIGPPCHLCPNNLEKPPLPAQFECLNCESTLLCYDCKIKHQRNSRYKDHKIVRYEEQAEKEKETLKQEIQVEIEKVETAIQYFSGIEEIFVNQKQLYLKKLSADFEVIYKLVERKHAELRDKISTTYDQNLKEAYQYVEGLEALKDTIIQLEKMDIKVDIDQVNLNKAIMYRLREIETELDFEVQSQDMDLIESRFIQEPFQKIERSLINFDFFPIQNSQLNNLQKIFTLGNSKILTLDAFTTELLFVMPQKMKKAELIYQHSTELTAIQIEANQLKAQQQQQQQQKQAETPKHGSHTPKPGQSTPSPVPDINQNDLLLPVTGAQRFHQKCDNRGPTLVIVKANEGHIFGGFNPTSWVSEFMYSECDDAYLFSITDGQGRKPIKCPIKQEKKDKAIKQNEKSYSPAFGEANISDLFIAFKNLSNSYSMLGNVYKLPKGYKSETFLAGKHNDWKIDEIEIWAVSY</sequence>
<feature type="compositionally biased region" description="Polar residues" evidence="1">
    <location>
        <begin position="1"/>
        <end position="13"/>
    </location>
</feature>
<dbReference type="InParanoid" id="A0A078A1H1"/>
<dbReference type="SMART" id="SM00184">
    <property type="entry name" value="RING"/>
    <property type="match status" value="1"/>
</dbReference>
<feature type="compositionally biased region" description="Low complexity" evidence="1">
    <location>
        <begin position="406"/>
        <end position="418"/>
    </location>
</feature>
<evidence type="ECO:0000313" key="3">
    <source>
        <dbReference type="EMBL" id="CDW75950.1"/>
    </source>
</evidence>
<keyword evidence="4" id="KW-1185">Reference proteome</keyword>
<dbReference type="CDD" id="cd19757">
    <property type="entry name" value="Bbox1"/>
    <property type="match status" value="1"/>
</dbReference>
<gene>
    <name evidence="3" type="primary">Contig4969.g5308</name>
    <name evidence="3" type="ORF">STYLEM_4946</name>
</gene>
<feature type="compositionally biased region" description="Polar residues" evidence="1">
    <location>
        <begin position="430"/>
        <end position="444"/>
    </location>
</feature>
<accession>A0A078A1H1</accession>
<proteinExistence type="predicted"/>
<name>A0A078A1H1_STYLE</name>
<evidence type="ECO:0000256" key="1">
    <source>
        <dbReference type="SAM" id="MobiDB-lite"/>
    </source>
</evidence>
<evidence type="ECO:0000259" key="2">
    <source>
        <dbReference type="SMART" id="SM00184"/>
    </source>
</evidence>
<dbReference type="Proteomes" id="UP000039865">
    <property type="component" value="Unassembled WGS sequence"/>
</dbReference>
<dbReference type="Pfam" id="PF07534">
    <property type="entry name" value="TLD"/>
    <property type="match status" value="1"/>
</dbReference>
<dbReference type="InterPro" id="IPR001841">
    <property type="entry name" value="Znf_RING"/>
</dbReference>
<reference evidence="3 4" key="1">
    <citation type="submission" date="2014-06" db="EMBL/GenBank/DDBJ databases">
        <authorList>
            <person name="Swart Estienne"/>
        </authorList>
    </citation>
    <scope>NUCLEOTIDE SEQUENCE [LARGE SCALE GENOMIC DNA]</scope>
    <source>
        <strain evidence="3 4">130c</strain>
    </source>
</reference>